<organism evidence="1 2">
    <name type="scientific">Mycobacteroides abscessus 21</name>
    <dbReference type="NCBI Taxonomy" id="1299324"/>
    <lineage>
        <taxon>Bacteria</taxon>
        <taxon>Bacillati</taxon>
        <taxon>Actinomycetota</taxon>
        <taxon>Actinomycetes</taxon>
        <taxon>Mycobacteriales</taxon>
        <taxon>Mycobacteriaceae</taxon>
        <taxon>Mycobacteroides</taxon>
        <taxon>Mycobacteroides abscessus</taxon>
    </lineage>
</organism>
<protein>
    <submittedName>
        <fullName evidence="1">Uncharacterized protein</fullName>
    </submittedName>
</protein>
<comment type="caution">
    <text evidence="1">The sequence shown here is derived from an EMBL/GenBank/DDBJ whole genome shotgun (WGS) entry which is preliminary data.</text>
</comment>
<name>A0A829Q2E8_9MYCO</name>
<gene>
    <name evidence="1" type="ORF">I543_3028</name>
</gene>
<dbReference type="Proteomes" id="UP000020103">
    <property type="component" value="Unassembled WGS sequence"/>
</dbReference>
<proteinExistence type="predicted"/>
<dbReference type="EMBL" id="JAOF01000001">
    <property type="protein sequence ID" value="EUA46895.1"/>
    <property type="molecule type" value="Genomic_DNA"/>
</dbReference>
<reference evidence="1 2" key="1">
    <citation type="submission" date="2013-12" db="EMBL/GenBank/DDBJ databases">
        <authorList>
            <person name="Madinger N."/>
            <person name="Lenaerts A."/>
            <person name="Ordway D."/>
            <person name="DeGroote M.A."/>
            <person name="Parker T."/>
            <person name="Sizemore C."/>
            <person name="Tallon L.J."/>
            <person name="Sadzewicz L.K."/>
            <person name="Sengamalay N."/>
            <person name="Fraser C.M."/>
            <person name="Hine E."/>
            <person name="Shefchek K.A."/>
            <person name="Das S.P."/>
            <person name="Tettelin H."/>
        </authorList>
    </citation>
    <scope>NUCLEOTIDE SEQUENCE [LARGE SCALE GENOMIC DNA]</scope>
    <source>
        <strain evidence="1 2">21</strain>
    </source>
</reference>
<evidence type="ECO:0000313" key="1">
    <source>
        <dbReference type="EMBL" id="EUA46895.1"/>
    </source>
</evidence>
<evidence type="ECO:0000313" key="2">
    <source>
        <dbReference type="Proteomes" id="UP000020103"/>
    </source>
</evidence>
<dbReference type="AlphaFoldDB" id="A0A829Q2E8"/>
<sequence length="72" mass="7960">MHLALLDELQDFRLRLPDAPRWPSGELLGRLTAIGGFEHILQVLGHAFTVPGIPIYVNAIDIDAPSQSNESR</sequence>
<accession>A0A829Q2E8</accession>